<dbReference type="Proteomes" id="UP001224890">
    <property type="component" value="Unassembled WGS sequence"/>
</dbReference>
<name>A0AAJ0A6E9_9PEZI</name>
<dbReference type="SUPFAM" id="SSF159245">
    <property type="entry name" value="AttH-like"/>
    <property type="match status" value="1"/>
</dbReference>
<comment type="caution">
    <text evidence="1">The sequence shown here is derived from an EMBL/GenBank/DDBJ whole genome shotgun (WGS) entry which is preliminary data.</text>
</comment>
<proteinExistence type="predicted"/>
<reference evidence="1" key="1">
    <citation type="submission" date="2021-06" db="EMBL/GenBank/DDBJ databases">
        <title>Comparative genomics, transcriptomics and evolutionary studies reveal genomic signatures of adaptation to plant cell wall in hemibiotrophic fungi.</title>
        <authorList>
            <consortium name="DOE Joint Genome Institute"/>
            <person name="Baroncelli R."/>
            <person name="Diaz J.F."/>
            <person name="Benocci T."/>
            <person name="Peng M."/>
            <person name="Battaglia E."/>
            <person name="Haridas S."/>
            <person name="Andreopoulos W."/>
            <person name="Labutti K."/>
            <person name="Pangilinan J."/>
            <person name="Floch G.L."/>
            <person name="Makela M.R."/>
            <person name="Henrissat B."/>
            <person name="Grigoriev I.V."/>
            <person name="Crouch J.A."/>
            <person name="De Vries R.P."/>
            <person name="Sukno S.A."/>
            <person name="Thon M.R."/>
        </authorList>
    </citation>
    <scope>NUCLEOTIDE SEQUENCE</scope>
    <source>
        <strain evidence="1">CBS 193.32</strain>
    </source>
</reference>
<dbReference type="InterPro" id="IPR023374">
    <property type="entry name" value="AttH-like_dom_sf"/>
</dbReference>
<dbReference type="RefSeq" id="XP_060422121.1">
    <property type="nucleotide sequence ID" value="XM_060580878.1"/>
</dbReference>
<evidence type="ECO:0000313" key="1">
    <source>
        <dbReference type="EMBL" id="KAK1657357.1"/>
    </source>
</evidence>
<dbReference type="Gene3D" id="2.40.370.10">
    <property type="entry name" value="AttH-like domain"/>
    <property type="match status" value="1"/>
</dbReference>
<accession>A0AAJ0A6E9</accession>
<protein>
    <submittedName>
        <fullName evidence="1">Uncharacterized protein</fullName>
    </submittedName>
</protein>
<gene>
    <name evidence="1" type="ORF">BDP55DRAFT_761890</name>
</gene>
<dbReference type="PANTHER" id="PTHR40617">
    <property type="entry name" value="TERPENE CYCLASE ASQC"/>
    <property type="match status" value="1"/>
</dbReference>
<dbReference type="AlphaFoldDB" id="A0AAJ0A6E9"/>
<dbReference type="PANTHER" id="PTHR40617:SF1">
    <property type="entry name" value="ATTH DOMAIN-CONTAINING PROTEIN-RELATED"/>
    <property type="match status" value="1"/>
</dbReference>
<keyword evidence="2" id="KW-1185">Reference proteome</keyword>
<dbReference type="EMBL" id="JAHMHR010000095">
    <property type="protein sequence ID" value="KAK1657357.1"/>
    <property type="molecule type" value="Genomic_DNA"/>
</dbReference>
<sequence>MRTLSRKDGAEFDITFELSAPDLLYGGLGIFQAGNYSTHDWVMPAGRTNGWISLSRFNLTIGSEKSLTWYDRQWGQVPQSWTWFRLHVPNEESGCPDNLYSILVWDDTPDGTGAFATVKLGASTQTIPVQTMVPGHRNWTSPYTGYTYSMDWYVKLADGKDLDISTIIRDDQELHSDGGGAFATY</sequence>
<dbReference type="InterPro" id="IPR053112">
    <property type="entry name" value="Fungal_Dehydratase/Hydratase"/>
</dbReference>
<organism evidence="1 2">
    <name type="scientific">Colletotrichum godetiae</name>
    <dbReference type="NCBI Taxonomy" id="1209918"/>
    <lineage>
        <taxon>Eukaryota</taxon>
        <taxon>Fungi</taxon>
        <taxon>Dikarya</taxon>
        <taxon>Ascomycota</taxon>
        <taxon>Pezizomycotina</taxon>
        <taxon>Sordariomycetes</taxon>
        <taxon>Hypocreomycetidae</taxon>
        <taxon>Glomerellales</taxon>
        <taxon>Glomerellaceae</taxon>
        <taxon>Colletotrichum</taxon>
        <taxon>Colletotrichum acutatum species complex</taxon>
    </lineage>
</organism>
<evidence type="ECO:0000313" key="2">
    <source>
        <dbReference type="Proteomes" id="UP001224890"/>
    </source>
</evidence>
<dbReference type="GeneID" id="85465404"/>